<evidence type="ECO:0000313" key="1">
    <source>
        <dbReference type="EMBL" id="KAJ7778045.1"/>
    </source>
</evidence>
<dbReference type="AlphaFoldDB" id="A0AAD7K676"/>
<proteinExistence type="predicted"/>
<evidence type="ECO:0000313" key="2">
    <source>
        <dbReference type="Proteomes" id="UP001215280"/>
    </source>
</evidence>
<keyword evidence="2" id="KW-1185">Reference proteome</keyword>
<dbReference type="EMBL" id="JARJLG010000009">
    <property type="protein sequence ID" value="KAJ7778045.1"/>
    <property type="molecule type" value="Genomic_DNA"/>
</dbReference>
<dbReference type="Proteomes" id="UP001215280">
    <property type="component" value="Unassembled WGS sequence"/>
</dbReference>
<dbReference type="InterPro" id="IPR041078">
    <property type="entry name" value="Plavaka"/>
</dbReference>
<sequence length="220" mass="25560">MDHEVAGIHRPFWEGFPLTNISLSLTPDVLHQLYQGVFKHLISWCQSLMTEAELDARIRTLPPAFGISLLSQVSGKERKAMARILLGCLVGKLPVKGIRACRAILDFIYLSQYSTHDDGTLASLRDALDIWHAKRDFFIDATIRQDFNIPKFHSLLHYVESIECLMFERLHIDFAKNGWRASNRRDEFPQMIMWLARQEKISSFATYLAWLESTHTRRQR</sequence>
<comment type="caution">
    <text evidence="1">The sequence shown here is derived from an EMBL/GenBank/DDBJ whole genome shotgun (WGS) entry which is preliminary data.</text>
</comment>
<protein>
    <submittedName>
        <fullName evidence="1">Uncharacterized protein</fullName>
    </submittedName>
</protein>
<name>A0AAD7K676_9AGAR</name>
<accession>A0AAD7K676</accession>
<reference evidence="1" key="1">
    <citation type="submission" date="2023-03" db="EMBL/GenBank/DDBJ databases">
        <title>Massive genome expansion in bonnet fungi (Mycena s.s.) driven by repeated elements and novel gene families across ecological guilds.</title>
        <authorList>
            <consortium name="Lawrence Berkeley National Laboratory"/>
            <person name="Harder C.B."/>
            <person name="Miyauchi S."/>
            <person name="Viragh M."/>
            <person name="Kuo A."/>
            <person name="Thoen E."/>
            <person name="Andreopoulos B."/>
            <person name="Lu D."/>
            <person name="Skrede I."/>
            <person name="Drula E."/>
            <person name="Henrissat B."/>
            <person name="Morin E."/>
            <person name="Kohler A."/>
            <person name="Barry K."/>
            <person name="LaButti K."/>
            <person name="Morin E."/>
            <person name="Salamov A."/>
            <person name="Lipzen A."/>
            <person name="Mereny Z."/>
            <person name="Hegedus B."/>
            <person name="Baldrian P."/>
            <person name="Stursova M."/>
            <person name="Weitz H."/>
            <person name="Taylor A."/>
            <person name="Grigoriev I.V."/>
            <person name="Nagy L.G."/>
            <person name="Martin F."/>
            <person name="Kauserud H."/>
        </authorList>
    </citation>
    <scope>NUCLEOTIDE SEQUENCE</scope>
    <source>
        <strain evidence="1">CBHHK188m</strain>
    </source>
</reference>
<gene>
    <name evidence="1" type="ORF">DFH07DRAFT_865567</name>
</gene>
<dbReference type="Pfam" id="PF18759">
    <property type="entry name" value="Plavaka"/>
    <property type="match status" value="1"/>
</dbReference>
<organism evidence="1 2">
    <name type="scientific">Mycena maculata</name>
    <dbReference type="NCBI Taxonomy" id="230809"/>
    <lineage>
        <taxon>Eukaryota</taxon>
        <taxon>Fungi</taxon>
        <taxon>Dikarya</taxon>
        <taxon>Basidiomycota</taxon>
        <taxon>Agaricomycotina</taxon>
        <taxon>Agaricomycetes</taxon>
        <taxon>Agaricomycetidae</taxon>
        <taxon>Agaricales</taxon>
        <taxon>Marasmiineae</taxon>
        <taxon>Mycenaceae</taxon>
        <taxon>Mycena</taxon>
    </lineage>
</organism>